<dbReference type="EMBL" id="JAVREO010000017">
    <property type="protein sequence ID" value="MDT0269539.1"/>
    <property type="molecule type" value="Genomic_DNA"/>
</dbReference>
<evidence type="ECO:0000313" key="2">
    <source>
        <dbReference type="Proteomes" id="UP001183410"/>
    </source>
</evidence>
<evidence type="ECO:0000313" key="1">
    <source>
        <dbReference type="EMBL" id="MDT0269539.1"/>
    </source>
</evidence>
<organism evidence="1 2">
    <name type="scientific">Streptomyces chisholmiae</name>
    <dbReference type="NCBI Taxonomy" id="3075540"/>
    <lineage>
        <taxon>Bacteria</taxon>
        <taxon>Bacillati</taxon>
        <taxon>Actinomycetota</taxon>
        <taxon>Actinomycetes</taxon>
        <taxon>Kitasatosporales</taxon>
        <taxon>Streptomycetaceae</taxon>
        <taxon>Streptomyces</taxon>
    </lineage>
</organism>
<dbReference type="Proteomes" id="UP001183410">
    <property type="component" value="Unassembled WGS sequence"/>
</dbReference>
<sequence>MTHPEPEYVFEQVQIGKGLKPLAQHGFVLVGQGTLTLLGSDRQHIDAGPLAQVSAKPVRFTRGQTLSLTVNGNKYNVSPGWGSRGVFVLPGDTEHVKSAAEALRRLIAAGGGQA</sequence>
<proteinExistence type="predicted"/>
<keyword evidence="2" id="KW-1185">Reference proteome</keyword>
<gene>
    <name evidence="1" type="ORF">RM844_24970</name>
</gene>
<protein>
    <submittedName>
        <fullName evidence="1">Uncharacterized protein</fullName>
    </submittedName>
</protein>
<comment type="caution">
    <text evidence="1">The sequence shown here is derived from an EMBL/GenBank/DDBJ whole genome shotgun (WGS) entry which is preliminary data.</text>
</comment>
<accession>A0ABU2JYE3</accession>
<dbReference type="RefSeq" id="WP_311669615.1">
    <property type="nucleotide sequence ID" value="NZ_JAVREO010000017.1"/>
</dbReference>
<name>A0ABU2JYE3_9ACTN</name>
<reference evidence="2" key="1">
    <citation type="submission" date="2023-07" db="EMBL/GenBank/DDBJ databases">
        <title>30 novel species of actinomycetes from the DSMZ collection.</title>
        <authorList>
            <person name="Nouioui I."/>
        </authorList>
    </citation>
    <scope>NUCLEOTIDE SEQUENCE [LARGE SCALE GENOMIC DNA]</scope>
    <source>
        <strain evidence="2">DSM 44915</strain>
    </source>
</reference>